<dbReference type="MEROPS" id="S10.001"/>
<dbReference type="KEGG" id="cot:CORT_0G03840"/>
<evidence type="ECO:0000256" key="11">
    <source>
        <dbReference type="ARBA" id="ARBA00052076"/>
    </source>
</evidence>
<keyword evidence="16" id="KW-1185">Reference proteome</keyword>
<dbReference type="PANTHER" id="PTHR11802">
    <property type="entry name" value="SERINE PROTEASE FAMILY S10 SERINE CARBOXYPEPTIDASE"/>
    <property type="match status" value="1"/>
</dbReference>
<dbReference type="EMBL" id="HE681725">
    <property type="protein sequence ID" value="CCG25061.1"/>
    <property type="molecule type" value="Genomic_DNA"/>
</dbReference>
<evidence type="ECO:0000256" key="12">
    <source>
        <dbReference type="ARBA" id="ARBA00058662"/>
    </source>
</evidence>
<dbReference type="GO" id="GO:0004185">
    <property type="term" value="F:serine-type carboxypeptidase activity"/>
    <property type="evidence" value="ECO:0007669"/>
    <property type="project" value="UniProtKB-UniRule"/>
</dbReference>
<keyword evidence="5 13" id="KW-0645">Protease</keyword>
<evidence type="ECO:0000256" key="10">
    <source>
        <dbReference type="ARBA" id="ARBA00023180"/>
    </source>
</evidence>
<evidence type="ECO:0000256" key="9">
    <source>
        <dbReference type="ARBA" id="ARBA00023157"/>
    </source>
</evidence>
<protein>
    <recommendedName>
        <fullName evidence="13">Carboxypeptidase</fullName>
        <ecNumber evidence="13">3.4.16.-</ecNumber>
    </recommendedName>
</protein>
<dbReference type="AlphaFoldDB" id="H8XA84"/>
<dbReference type="InterPro" id="IPR001563">
    <property type="entry name" value="Peptidase_S10"/>
</dbReference>
<proteinExistence type="inferred from homology"/>
<dbReference type="PROSITE" id="PS00560">
    <property type="entry name" value="CARBOXYPEPT_SER_HIS"/>
    <property type="match status" value="1"/>
</dbReference>
<dbReference type="RefSeq" id="XP_003871186.1">
    <property type="nucleotide sequence ID" value="XM_003871137.1"/>
</dbReference>
<gene>
    <name evidence="15" type="ORF">CORT_0G03840</name>
</gene>
<dbReference type="Gene3D" id="1.10.287.410">
    <property type="match status" value="1"/>
</dbReference>
<evidence type="ECO:0000313" key="16">
    <source>
        <dbReference type="Proteomes" id="UP000005018"/>
    </source>
</evidence>
<keyword evidence="3" id="KW-0926">Vacuole</keyword>
<evidence type="ECO:0000256" key="5">
    <source>
        <dbReference type="ARBA" id="ARBA00022670"/>
    </source>
</evidence>
<dbReference type="Pfam" id="PF05388">
    <property type="entry name" value="Carbpep_Y_N"/>
    <property type="match status" value="1"/>
</dbReference>
<organism evidence="15 16">
    <name type="scientific">Candida orthopsilosis (strain 90-125)</name>
    <name type="common">Yeast</name>
    <dbReference type="NCBI Taxonomy" id="1136231"/>
    <lineage>
        <taxon>Eukaryota</taxon>
        <taxon>Fungi</taxon>
        <taxon>Dikarya</taxon>
        <taxon>Ascomycota</taxon>
        <taxon>Saccharomycotina</taxon>
        <taxon>Pichiomycetes</taxon>
        <taxon>Debaryomycetaceae</taxon>
        <taxon>Candida/Lodderomyces clade</taxon>
        <taxon>Candida</taxon>
    </lineage>
</organism>
<keyword evidence="10" id="KW-0325">Glycoprotein</keyword>
<dbReference type="HOGENOM" id="CLU_008523_10_4_1"/>
<dbReference type="InterPro" id="IPR029058">
    <property type="entry name" value="AB_hydrolase_fold"/>
</dbReference>
<keyword evidence="6" id="KW-0732">Signal</keyword>
<keyword evidence="4 13" id="KW-0121">Carboxypeptidase</keyword>
<keyword evidence="9" id="KW-1015">Disulfide bond</keyword>
<dbReference type="GeneID" id="14542246"/>
<evidence type="ECO:0000256" key="4">
    <source>
        <dbReference type="ARBA" id="ARBA00022645"/>
    </source>
</evidence>
<comment type="subcellular location">
    <subcellularLocation>
        <location evidence="1">Vacuole</location>
    </subcellularLocation>
</comment>
<dbReference type="InterPro" id="IPR008442">
    <property type="entry name" value="Propeptide_carboxypepY"/>
</dbReference>
<evidence type="ECO:0000259" key="14">
    <source>
        <dbReference type="Pfam" id="PF05388"/>
    </source>
</evidence>
<dbReference type="InterPro" id="IPR018202">
    <property type="entry name" value="Ser_caboxypep_ser_AS"/>
</dbReference>
<comment type="function">
    <text evidence="12">Involved in degradation of small peptides.</text>
</comment>
<feature type="domain" description="Propeptide carboxypeptidase Y" evidence="14">
    <location>
        <begin position="72"/>
        <end position="196"/>
    </location>
</feature>
<evidence type="ECO:0000256" key="2">
    <source>
        <dbReference type="ARBA" id="ARBA00009431"/>
    </source>
</evidence>
<evidence type="ECO:0000313" key="15">
    <source>
        <dbReference type="EMBL" id="CCG25061.1"/>
    </source>
</evidence>
<dbReference type="GO" id="GO:0000328">
    <property type="term" value="C:fungal-type vacuole lumen"/>
    <property type="evidence" value="ECO:0007669"/>
    <property type="project" value="UniProtKB-ARBA"/>
</dbReference>
<evidence type="ECO:0000256" key="7">
    <source>
        <dbReference type="ARBA" id="ARBA00022801"/>
    </source>
</evidence>
<evidence type="ECO:0000256" key="6">
    <source>
        <dbReference type="ARBA" id="ARBA00022729"/>
    </source>
</evidence>
<dbReference type="GO" id="GO:0031638">
    <property type="term" value="P:zymogen activation"/>
    <property type="evidence" value="ECO:0007669"/>
    <property type="project" value="UniProtKB-ARBA"/>
</dbReference>
<reference evidence="15 16" key="1">
    <citation type="journal article" date="2012" name="PLoS ONE">
        <title>Sequence and analysis of the genome of the pathogenic yeast Candida orthopsilosis.</title>
        <authorList>
            <person name="Riccombeni A."/>
            <person name="Vidanes G."/>
            <person name="Proux-Wera E."/>
            <person name="Wolfe K.H."/>
            <person name="Butler G."/>
        </authorList>
    </citation>
    <scope>NUCLEOTIDE SEQUENCE [LARGE SCALE GENOMIC DNA]</scope>
    <source>
        <strain evidence="15 16">Co 90-125</strain>
    </source>
</reference>
<dbReference type="SUPFAM" id="SSF53474">
    <property type="entry name" value="alpha/beta-Hydrolases"/>
    <property type="match status" value="1"/>
</dbReference>
<keyword evidence="7 13" id="KW-0378">Hydrolase</keyword>
<dbReference type="Proteomes" id="UP000005018">
    <property type="component" value="Chromosome 7"/>
</dbReference>
<accession>H8XA84</accession>
<evidence type="ECO:0000256" key="13">
    <source>
        <dbReference type="RuleBase" id="RU361156"/>
    </source>
</evidence>
<dbReference type="Pfam" id="PF00450">
    <property type="entry name" value="Peptidase_S10"/>
    <property type="match status" value="1"/>
</dbReference>
<comment type="similarity">
    <text evidence="2 13">Belongs to the peptidase S10 family.</text>
</comment>
<dbReference type="eggNOG" id="KOG1282">
    <property type="taxonomic scope" value="Eukaryota"/>
</dbReference>
<dbReference type="EC" id="3.4.16.-" evidence="13"/>
<dbReference type="PRINTS" id="PR00724">
    <property type="entry name" value="CRBOXYPTASEC"/>
</dbReference>
<dbReference type="Gene3D" id="3.40.50.1820">
    <property type="entry name" value="alpha/beta hydrolase"/>
    <property type="match status" value="1"/>
</dbReference>
<dbReference type="FunFam" id="1.10.287.410:FF:000001">
    <property type="entry name" value="Carboxypeptidase Y"/>
    <property type="match status" value="1"/>
</dbReference>
<evidence type="ECO:0000256" key="3">
    <source>
        <dbReference type="ARBA" id="ARBA00022554"/>
    </source>
</evidence>
<dbReference type="InterPro" id="IPR033124">
    <property type="entry name" value="Ser_caboxypep_his_AS"/>
</dbReference>
<dbReference type="PROSITE" id="PS00131">
    <property type="entry name" value="CARBOXYPEPT_SER_SER"/>
    <property type="match status" value="1"/>
</dbReference>
<evidence type="ECO:0000256" key="8">
    <source>
        <dbReference type="ARBA" id="ARBA00023145"/>
    </source>
</evidence>
<sequence length="614" mass="69579">MSYSNVVFHNRCRRYPSSVIGAKLNCLVQNVVRSSYRCHRLHTLSPHTYKKGQLSFKLLSSSSSSSQDNSIMKFSTTTAISALALLSVNVVDALTIQNPFNGQQPLNLDFNYDKYASQLSHLLFDEQKQNEFFSKVSSLFNEPLESLTHETKKLWSDMILNSKQFGDLRFTIPGKTGKIIKQHFDFHVKDQKVPNHQLRVKSTPEDLGVDSVKQYSGYLDVDDEDKHFFFWAFESRNDPKNDPVILWLNGGPGCSSTTGLFFELGPSSINKDIQPVHNPYAWNNNATVIFLDQPVNVGYSYSSSSVSNTVAAGKDVYAFLELFFKQFPQFAKLDFHIAGESYAGHYIPVFASEILSHPERSFNLTSVLIGNGLTDPLTQYEYYEPMACGEGGEPSVLEPEECQSMTDAIPRCQSLIQQCYESESVWSCVPATVYCNNAQLGPYQKTGRNVYDIRTMCEGSNLCYEGLEYIDTYMNKPEVMKALGAEVSSYESCNFDVNRNFVFAGDWMKPYFKNVIDILQQDLPVLIYAGDKDFICNWLGNQAWADKLEWSGSKGFSKAPVRKWKVDGKHAGDVKNYEHFTFLRVFGGGHMVPYDQPENALDMVNRWVSGDYKF</sequence>
<keyword evidence="8" id="KW-0865">Zymogen</keyword>
<dbReference type="GO" id="GO:0046938">
    <property type="term" value="P:phytochelatin biosynthetic process"/>
    <property type="evidence" value="ECO:0007669"/>
    <property type="project" value="UniProtKB-ARBA"/>
</dbReference>
<name>H8XA84_CANO9</name>
<dbReference type="GO" id="GO:0006995">
    <property type="term" value="P:cellular response to nitrogen starvation"/>
    <property type="evidence" value="ECO:0007669"/>
    <property type="project" value="UniProtKB-ARBA"/>
</dbReference>
<comment type="catalytic activity">
    <reaction evidence="11">
        <text>Release of a C-terminal amino acid with broad specificity.</text>
        <dbReference type="EC" id="3.4.16.5"/>
    </reaction>
</comment>
<dbReference type="OrthoDB" id="443318at2759"/>
<evidence type="ECO:0000256" key="1">
    <source>
        <dbReference type="ARBA" id="ARBA00004116"/>
    </source>
</evidence>
<dbReference type="PANTHER" id="PTHR11802:SF113">
    <property type="entry name" value="SERINE CARBOXYPEPTIDASE CTSA-4.1"/>
    <property type="match status" value="1"/>
</dbReference>